<dbReference type="EnsemblMetazoa" id="CLYHEMT020286.2">
    <property type="protein sequence ID" value="CLYHEMP020286.2"/>
    <property type="gene ID" value="CLYHEMG020286"/>
</dbReference>
<dbReference type="FunFam" id="3.30.160.60:FF:000446">
    <property type="entry name" value="Zinc finger protein"/>
    <property type="match status" value="1"/>
</dbReference>
<keyword evidence="6" id="KW-0175">Coiled coil</keyword>
<dbReference type="Pfam" id="PF00096">
    <property type="entry name" value="zf-C2H2"/>
    <property type="match status" value="3"/>
</dbReference>
<feature type="domain" description="C2H2-type" evidence="7">
    <location>
        <begin position="280"/>
        <end position="307"/>
    </location>
</feature>
<sequence>MDENIVAEEQVQQVALQSEPQTNEVVSQEVVASAVTVGVDVDKTLYDAEEFLANFAGLRLENDQLKRSNEELQQQLEKARHDLQQMQLEKSSLEAVLIKEREQHKEALWKVKSEFQKIQEERLQWKEKYLNICMRNGNTTEPIQPGRKRKLLTAENENEEFYTNLAATFGLAGQEEQPVPPITNQLWDPETKRFECKECKATFRMFSELKAHIDKNKCVKYTFQCPQCSVVFSNAASFTKHLKYHIGKNIRCDFCGEKFMHDKGLQRHIKMYHTEFSQRFQCQYCSKLFNRKTLLENHIRRHFDYRPFKCTQCDKAFKTKQYLTGHINGVHKNDKQFVCDKCDARFSWRTTWKRHVQGHILKANKKKNKNRAGTLQNTVAAATATLTVQQPQTQTVVTMPLQTQLATNVVQLTHEVPQLTAENLAATLDHTDLTQNAYVQLAQTVQQLTHHQPPGLQ</sequence>
<keyword evidence="2" id="KW-0677">Repeat</keyword>
<dbReference type="PROSITE" id="PS00028">
    <property type="entry name" value="ZINC_FINGER_C2H2_1"/>
    <property type="match status" value="5"/>
</dbReference>
<evidence type="ECO:0000256" key="2">
    <source>
        <dbReference type="ARBA" id="ARBA00022737"/>
    </source>
</evidence>
<keyword evidence="4" id="KW-0862">Zinc</keyword>
<feature type="coiled-coil region" evidence="6">
    <location>
        <begin position="55"/>
        <end position="121"/>
    </location>
</feature>
<dbReference type="GO" id="GO:0005634">
    <property type="term" value="C:nucleus"/>
    <property type="evidence" value="ECO:0007669"/>
    <property type="project" value="TreeGrafter"/>
</dbReference>
<evidence type="ECO:0000256" key="4">
    <source>
        <dbReference type="ARBA" id="ARBA00022833"/>
    </source>
</evidence>
<evidence type="ECO:0000313" key="8">
    <source>
        <dbReference type="EnsemblMetazoa" id="CLYHEMP020286.2"/>
    </source>
</evidence>
<dbReference type="AlphaFoldDB" id="A0A7M5XAQ1"/>
<dbReference type="InterPro" id="IPR013087">
    <property type="entry name" value="Znf_C2H2_type"/>
</dbReference>
<evidence type="ECO:0000256" key="1">
    <source>
        <dbReference type="ARBA" id="ARBA00022723"/>
    </source>
</evidence>
<keyword evidence="3 5" id="KW-0863">Zinc-finger</keyword>
<evidence type="ECO:0000259" key="7">
    <source>
        <dbReference type="PROSITE" id="PS50157"/>
    </source>
</evidence>
<organism evidence="8 9">
    <name type="scientific">Clytia hemisphaerica</name>
    <dbReference type="NCBI Taxonomy" id="252671"/>
    <lineage>
        <taxon>Eukaryota</taxon>
        <taxon>Metazoa</taxon>
        <taxon>Cnidaria</taxon>
        <taxon>Hydrozoa</taxon>
        <taxon>Hydroidolina</taxon>
        <taxon>Leptothecata</taxon>
        <taxon>Obeliida</taxon>
        <taxon>Clytiidae</taxon>
        <taxon>Clytia</taxon>
    </lineage>
</organism>
<dbReference type="Gene3D" id="3.30.160.60">
    <property type="entry name" value="Classic Zinc Finger"/>
    <property type="match status" value="4"/>
</dbReference>
<evidence type="ECO:0000256" key="5">
    <source>
        <dbReference type="PROSITE-ProRule" id="PRU00042"/>
    </source>
</evidence>
<name>A0A7M5XAQ1_9CNID</name>
<feature type="domain" description="C2H2-type" evidence="7">
    <location>
        <begin position="250"/>
        <end position="278"/>
    </location>
</feature>
<evidence type="ECO:0000256" key="6">
    <source>
        <dbReference type="SAM" id="Coils"/>
    </source>
</evidence>
<dbReference type="SUPFAM" id="SSF57667">
    <property type="entry name" value="beta-beta-alpha zinc fingers"/>
    <property type="match status" value="3"/>
</dbReference>
<dbReference type="PANTHER" id="PTHR24403:SF67">
    <property type="entry name" value="FI01116P-RELATED"/>
    <property type="match status" value="1"/>
</dbReference>
<dbReference type="PANTHER" id="PTHR24403">
    <property type="entry name" value="ZINC FINGER PROTEIN"/>
    <property type="match status" value="1"/>
</dbReference>
<dbReference type="OrthoDB" id="6077919at2759"/>
<dbReference type="InterPro" id="IPR050688">
    <property type="entry name" value="Zinc_finger/UBP_domain"/>
</dbReference>
<dbReference type="GeneID" id="136820773"/>
<dbReference type="GO" id="GO:0010468">
    <property type="term" value="P:regulation of gene expression"/>
    <property type="evidence" value="ECO:0007669"/>
    <property type="project" value="TreeGrafter"/>
</dbReference>
<accession>A0A7M5XAQ1</accession>
<dbReference type="SMART" id="SM00355">
    <property type="entry name" value="ZnF_C2H2"/>
    <property type="match status" value="6"/>
</dbReference>
<dbReference type="Pfam" id="PF13912">
    <property type="entry name" value="zf-C2H2_6"/>
    <property type="match status" value="1"/>
</dbReference>
<proteinExistence type="predicted"/>
<evidence type="ECO:0000256" key="3">
    <source>
        <dbReference type="ARBA" id="ARBA00022771"/>
    </source>
</evidence>
<keyword evidence="1" id="KW-0479">Metal-binding</keyword>
<dbReference type="RefSeq" id="XP_066933100.1">
    <property type="nucleotide sequence ID" value="XM_067076999.1"/>
</dbReference>
<dbReference type="PROSITE" id="PS50157">
    <property type="entry name" value="ZINC_FINGER_C2H2_2"/>
    <property type="match status" value="4"/>
</dbReference>
<evidence type="ECO:0000313" key="9">
    <source>
        <dbReference type="Proteomes" id="UP000594262"/>
    </source>
</evidence>
<feature type="domain" description="C2H2-type" evidence="7">
    <location>
        <begin position="223"/>
        <end position="250"/>
    </location>
</feature>
<protein>
    <recommendedName>
        <fullName evidence="7">C2H2-type domain-containing protein</fullName>
    </recommendedName>
</protein>
<keyword evidence="9" id="KW-1185">Reference proteome</keyword>
<dbReference type="Proteomes" id="UP000594262">
    <property type="component" value="Unplaced"/>
</dbReference>
<reference evidence="8" key="1">
    <citation type="submission" date="2021-01" db="UniProtKB">
        <authorList>
            <consortium name="EnsemblMetazoa"/>
        </authorList>
    </citation>
    <scope>IDENTIFICATION</scope>
</reference>
<feature type="domain" description="C2H2-type" evidence="7">
    <location>
        <begin position="308"/>
        <end position="336"/>
    </location>
</feature>
<dbReference type="InterPro" id="IPR036236">
    <property type="entry name" value="Znf_C2H2_sf"/>
</dbReference>
<dbReference type="GO" id="GO:0008270">
    <property type="term" value="F:zinc ion binding"/>
    <property type="evidence" value="ECO:0007669"/>
    <property type="project" value="UniProtKB-KW"/>
</dbReference>